<name>A0A9N9KB10_9GLOM</name>
<protein>
    <submittedName>
        <fullName evidence="1">7830_t:CDS:1</fullName>
    </submittedName>
</protein>
<keyword evidence="2" id="KW-1185">Reference proteome</keyword>
<accession>A0A9N9KB10</accession>
<gene>
    <name evidence="1" type="ORF">CPELLU_LOCUS19575</name>
</gene>
<proteinExistence type="predicted"/>
<dbReference type="OrthoDB" id="2414061at2759"/>
<organism evidence="1 2">
    <name type="scientific">Cetraspora pellucida</name>
    <dbReference type="NCBI Taxonomy" id="1433469"/>
    <lineage>
        <taxon>Eukaryota</taxon>
        <taxon>Fungi</taxon>
        <taxon>Fungi incertae sedis</taxon>
        <taxon>Mucoromycota</taxon>
        <taxon>Glomeromycotina</taxon>
        <taxon>Glomeromycetes</taxon>
        <taxon>Diversisporales</taxon>
        <taxon>Gigasporaceae</taxon>
        <taxon>Cetraspora</taxon>
    </lineage>
</organism>
<dbReference type="EMBL" id="CAJVQA010048351">
    <property type="protein sequence ID" value="CAG8819758.1"/>
    <property type="molecule type" value="Genomic_DNA"/>
</dbReference>
<dbReference type="AlphaFoldDB" id="A0A9N9KB10"/>
<reference evidence="1" key="1">
    <citation type="submission" date="2021-06" db="EMBL/GenBank/DDBJ databases">
        <authorList>
            <person name="Kallberg Y."/>
            <person name="Tangrot J."/>
            <person name="Rosling A."/>
        </authorList>
    </citation>
    <scope>NUCLEOTIDE SEQUENCE</scope>
    <source>
        <strain evidence="1">FL966</strain>
    </source>
</reference>
<sequence length="165" mass="18544">MKAIGSSELNSFNILHAINAISDAWNNVTHETIANCWIKTGILPQYQVVEMNQACQQVQVKLERKCEELSGLITNLAKKNEINDPMDANEFINIDAKIIFKIPFDTNIICAVENKNEPFQEEIIEPVPKIADNDALKAINLIETYLLQQSMSSMLLIMIEIPSIG</sequence>
<comment type="caution">
    <text evidence="1">The sequence shown here is derived from an EMBL/GenBank/DDBJ whole genome shotgun (WGS) entry which is preliminary data.</text>
</comment>
<evidence type="ECO:0000313" key="1">
    <source>
        <dbReference type="EMBL" id="CAG8819758.1"/>
    </source>
</evidence>
<evidence type="ECO:0000313" key="2">
    <source>
        <dbReference type="Proteomes" id="UP000789759"/>
    </source>
</evidence>
<dbReference type="Proteomes" id="UP000789759">
    <property type="component" value="Unassembled WGS sequence"/>
</dbReference>